<dbReference type="KEGG" id="haad:MW046_14375"/>
<name>A0A8U0A4S0_9EURY</name>
<feature type="transmembrane region" description="Helical" evidence="1">
    <location>
        <begin position="38"/>
        <end position="61"/>
    </location>
</feature>
<reference evidence="2" key="1">
    <citation type="submission" date="2022-04" db="EMBL/GenBank/DDBJ databases">
        <title>Halocatena sp. nov., isolated from a salt lake.</title>
        <authorList>
            <person name="Cui H.-L."/>
        </authorList>
    </citation>
    <scope>NUCLEOTIDE SEQUENCE</scope>
    <source>
        <strain evidence="2">AD-1</strain>
        <plasmid evidence="2">unnamed1</plasmid>
    </source>
</reference>
<dbReference type="EMBL" id="CP096020">
    <property type="protein sequence ID" value="UPM44200.1"/>
    <property type="molecule type" value="Genomic_DNA"/>
</dbReference>
<keyword evidence="1" id="KW-1133">Transmembrane helix</keyword>
<dbReference type="Proteomes" id="UP000831768">
    <property type="component" value="Plasmid unnamed1"/>
</dbReference>
<keyword evidence="3" id="KW-1185">Reference proteome</keyword>
<protein>
    <submittedName>
        <fullName evidence="2">Uncharacterized protein</fullName>
    </submittedName>
</protein>
<accession>A0A8U0A4S0</accession>
<evidence type="ECO:0000313" key="2">
    <source>
        <dbReference type="EMBL" id="UPM44200.1"/>
    </source>
</evidence>
<dbReference type="AlphaFoldDB" id="A0A8U0A4S0"/>
<keyword evidence="1" id="KW-0812">Transmembrane</keyword>
<geneLocation type="plasmid" evidence="2 3">
    <name>unnamed1</name>
</geneLocation>
<proteinExistence type="predicted"/>
<dbReference type="GeneID" id="71929256"/>
<keyword evidence="1" id="KW-0472">Membrane</keyword>
<organism evidence="2 3">
    <name type="scientific">Halocatena salina</name>
    <dbReference type="NCBI Taxonomy" id="2934340"/>
    <lineage>
        <taxon>Archaea</taxon>
        <taxon>Methanobacteriati</taxon>
        <taxon>Methanobacteriota</taxon>
        <taxon>Stenosarchaea group</taxon>
        <taxon>Halobacteria</taxon>
        <taxon>Halobacteriales</taxon>
        <taxon>Natronomonadaceae</taxon>
        <taxon>Halocatena</taxon>
    </lineage>
</organism>
<evidence type="ECO:0000313" key="3">
    <source>
        <dbReference type="Proteomes" id="UP000831768"/>
    </source>
</evidence>
<evidence type="ECO:0000256" key="1">
    <source>
        <dbReference type="SAM" id="Phobius"/>
    </source>
</evidence>
<dbReference type="RefSeq" id="WP_247994854.1">
    <property type="nucleotide sequence ID" value="NZ_CP096020.1"/>
</dbReference>
<keyword evidence="2" id="KW-0614">Plasmid</keyword>
<sequence length="77" mass="8456">MSRFEHPYVLVLVPIAAVLLGLSAVAQALGANQVAGFLVLYSMAALIICSIGYAALLTLKYSTRILQQWRMQRSEMN</sequence>
<gene>
    <name evidence="2" type="ORF">MW046_14375</name>
</gene>